<sequence>MIKKIIKAVNVVFGNFVRVQSRLSFDEARKYLQEISPKPKGTCYTKNKLAIQYDLHIIIPAYNAEKYIKECLKSVFIQVSEYSVLVTVVNDGSTDQTSIILENLKKLYKGSQIDIEIINQDNKGYSGARNTALSFIRGKYIIFLDADDILPQDTIEVMLDTAYEYDADILQGSWYTFTNEEKKEYRVKESGRKTGSQGYISGYPWGKLYKYSVLENFQFPDGYWFEDTPISFILAALPFKCISIDNIVYGYRLNSEGITSKAVYSEKSIDSYWITEQCLKEFPKFKVHYDQKAYEYLLQQSIMNAWRIRKQKRKVRESEFVLITKLMDDYFKGFHTKNANMSKVESALRKKQFIRFEMII</sequence>
<gene>
    <name evidence="2" type="primary">kfoC_1</name>
    <name evidence="2" type="ORF">ERS852571_00364</name>
</gene>
<dbReference type="EMBL" id="CYXY01000002">
    <property type="protein sequence ID" value="CUM74949.1"/>
    <property type="molecule type" value="Genomic_DNA"/>
</dbReference>
<dbReference type="RefSeq" id="WP_055072283.1">
    <property type="nucleotide sequence ID" value="NZ_CYXY01000002.1"/>
</dbReference>
<name>A0A173RBE8_ANAHA</name>
<evidence type="ECO:0000313" key="3">
    <source>
        <dbReference type="Proteomes" id="UP000095553"/>
    </source>
</evidence>
<evidence type="ECO:0000313" key="2">
    <source>
        <dbReference type="EMBL" id="CUM74949.1"/>
    </source>
</evidence>
<feature type="domain" description="Glycosyltransferase 2-like" evidence="1">
    <location>
        <begin position="57"/>
        <end position="194"/>
    </location>
</feature>
<reference evidence="2 3" key="1">
    <citation type="submission" date="2015-09" db="EMBL/GenBank/DDBJ databases">
        <authorList>
            <consortium name="Pathogen Informatics"/>
        </authorList>
    </citation>
    <scope>NUCLEOTIDE SEQUENCE [LARGE SCALE GENOMIC DNA]</scope>
    <source>
        <strain evidence="2 3">2789STDY5834959</strain>
    </source>
</reference>
<protein>
    <submittedName>
        <fullName evidence="2">Chondroitin polymerase</fullName>
    </submittedName>
</protein>
<dbReference type="CDD" id="cd00761">
    <property type="entry name" value="Glyco_tranf_GTA_type"/>
    <property type="match status" value="1"/>
</dbReference>
<dbReference type="AlphaFoldDB" id="A0A173RBE8"/>
<dbReference type="Pfam" id="PF00535">
    <property type="entry name" value="Glycos_transf_2"/>
    <property type="match status" value="1"/>
</dbReference>
<dbReference type="Gene3D" id="3.90.550.10">
    <property type="entry name" value="Spore Coat Polysaccharide Biosynthesis Protein SpsA, Chain A"/>
    <property type="match status" value="1"/>
</dbReference>
<proteinExistence type="predicted"/>
<evidence type="ECO:0000259" key="1">
    <source>
        <dbReference type="Pfam" id="PF00535"/>
    </source>
</evidence>
<dbReference type="PANTHER" id="PTHR22916:SF3">
    <property type="entry name" value="UDP-GLCNAC:BETAGAL BETA-1,3-N-ACETYLGLUCOSAMINYLTRANSFERASE-LIKE PROTEIN 1"/>
    <property type="match status" value="1"/>
</dbReference>
<accession>A0A173RBE8</accession>
<dbReference type="Proteomes" id="UP000095553">
    <property type="component" value="Unassembled WGS sequence"/>
</dbReference>
<dbReference type="InterPro" id="IPR029044">
    <property type="entry name" value="Nucleotide-diphossugar_trans"/>
</dbReference>
<dbReference type="InterPro" id="IPR001173">
    <property type="entry name" value="Glyco_trans_2-like"/>
</dbReference>
<dbReference type="PANTHER" id="PTHR22916">
    <property type="entry name" value="GLYCOSYLTRANSFERASE"/>
    <property type="match status" value="1"/>
</dbReference>
<dbReference type="SUPFAM" id="SSF53448">
    <property type="entry name" value="Nucleotide-diphospho-sugar transferases"/>
    <property type="match status" value="1"/>
</dbReference>
<dbReference type="GO" id="GO:0016758">
    <property type="term" value="F:hexosyltransferase activity"/>
    <property type="evidence" value="ECO:0007669"/>
    <property type="project" value="UniProtKB-ARBA"/>
</dbReference>
<organism evidence="2 3">
    <name type="scientific">Anaerostipes hadrus</name>
    <dbReference type="NCBI Taxonomy" id="649756"/>
    <lineage>
        <taxon>Bacteria</taxon>
        <taxon>Bacillati</taxon>
        <taxon>Bacillota</taxon>
        <taxon>Clostridia</taxon>
        <taxon>Lachnospirales</taxon>
        <taxon>Lachnospiraceae</taxon>
        <taxon>Anaerostipes</taxon>
    </lineage>
</organism>